<gene>
    <name evidence="1" type="ORF">METZ01_LOCUS92970</name>
</gene>
<dbReference type="AlphaFoldDB" id="A0A381VID9"/>
<protein>
    <submittedName>
        <fullName evidence="1">Uncharacterized protein</fullName>
    </submittedName>
</protein>
<proteinExistence type="predicted"/>
<reference evidence="1" key="1">
    <citation type="submission" date="2018-05" db="EMBL/GenBank/DDBJ databases">
        <authorList>
            <person name="Lanie J.A."/>
            <person name="Ng W.-L."/>
            <person name="Kazmierczak K.M."/>
            <person name="Andrzejewski T.M."/>
            <person name="Davidsen T.M."/>
            <person name="Wayne K.J."/>
            <person name="Tettelin H."/>
            <person name="Glass J.I."/>
            <person name="Rusch D."/>
            <person name="Podicherti R."/>
            <person name="Tsui H.-C.T."/>
            <person name="Winkler M.E."/>
        </authorList>
    </citation>
    <scope>NUCLEOTIDE SEQUENCE</scope>
</reference>
<evidence type="ECO:0000313" key="1">
    <source>
        <dbReference type="EMBL" id="SVA40116.1"/>
    </source>
</evidence>
<dbReference type="EMBL" id="UINC01008927">
    <property type="protein sequence ID" value="SVA40116.1"/>
    <property type="molecule type" value="Genomic_DNA"/>
</dbReference>
<sequence length="33" mass="3769">MDENIFSTEGLAGVRAYALMNSSNRSRGIMKYW</sequence>
<accession>A0A381VID9</accession>
<name>A0A381VID9_9ZZZZ</name>
<organism evidence="1">
    <name type="scientific">marine metagenome</name>
    <dbReference type="NCBI Taxonomy" id="408172"/>
    <lineage>
        <taxon>unclassified sequences</taxon>
        <taxon>metagenomes</taxon>
        <taxon>ecological metagenomes</taxon>
    </lineage>
</organism>